<comment type="caution">
    <text evidence="15">The sequence shown here is derived from an EMBL/GenBank/DDBJ whole genome shotgun (WGS) entry which is preliminary data.</text>
</comment>
<reference evidence="15 16" key="1">
    <citation type="journal article" date="2020" name="Nature">
        <title>Bacterial chemolithoautotrophy via manganese oxidation.</title>
        <authorList>
            <person name="Yu H."/>
            <person name="Leadbetter J.R."/>
        </authorList>
    </citation>
    <scope>NUCLEOTIDE SEQUENCE [LARGE SCALE GENOMIC DNA]</scope>
    <source>
        <strain evidence="15 16">Mn-1</strain>
    </source>
</reference>
<keyword evidence="3 12" id="KW-0378">Hydrolase</keyword>
<keyword evidence="5 12" id="KW-0067">ATP-binding</keyword>
<dbReference type="EC" id="5.6.2.4" evidence="9"/>
<evidence type="ECO:0000256" key="10">
    <source>
        <dbReference type="ARBA" id="ARBA00034923"/>
    </source>
</evidence>
<dbReference type="PANTHER" id="PTHR11070">
    <property type="entry name" value="UVRD / RECB / PCRA DNA HELICASE FAMILY MEMBER"/>
    <property type="match status" value="1"/>
</dbReference>
<keyword evidence="16" id="KW-1185">Reference proteome</keyword>
<dbReference type="Pfam" id="PF00580">
    <property type="entry name" value="UvrD-helicase"/>
    <property type="match status" value="2"/>
</dbReference>
<dbReference type="Proteomes" id="UP000534783">
    <property type="component" value="Unassembled WGS sequence"/>
</dbReference>
<evidence type="ECO:0000256" key="2">
    <source>
        <dbReference type="ARBA" id="ARBA00022741"/>
    </source>
</evidence>
<dbReference type="PROSITE" id="PS51217">
    <property type="entry name" value="UVRD_HELICASE_CTER"/>
    <property type="match status" value="1"/>
</dbReference>
<dbReference type="InterPro" id="IPR013986">
    <property type="entry name" value="DExx_box_DNA_helicase_dom_sf"/>
</dbReference>
<evidence type="ECO:0000256" key="1">
    <source>
        <dbReference type="ARBA" id="ARBA00009922"/>
    </source>
</evidence>
<dbReference type="Gene3D" id="1.10.10.160">
    <property type="match status" value="1"/>
</dbReference>
<evidence type="ECO:0000256" key="7">
    <source>
        <dbReference type="ARBA" id="ARBA00023235"/>
    </source>
</evidence>
<dbReference type="AlphaFoldDB" id="A0A7X6DLH5"/>
<evidence type="ECO:0000259" key="13">
    <source>
        <dbReference type="PROSITE" id="PS51198"/>
    </source>
</evidence>
<dbReference type="GO" id="GO:0043138">
    <property type="term" value="F:3'-5' DNA helicase activity"/>
    <property type="evidence" value="ECO:0007669"/>
    <property type="project" value="UniProtKB-EC"/>
</dbReference>
<dbReference type="GO" id="GO:0003677">
    <property type="term" value="F:DNA binding"/>
    <property type="evidence" value="ECO:0007669"/>
    <property type="project" value="UniProtKB-KW"/>
</dbReference>
<name>A0A7X6DLH5_9BACT</name>
<proteinExistence type="inferred from homology"/>
<dbReference type="InterPro" id="IPR027417">
    <property type="entry name" value="P-loop_NTPase"/>
</dbReference>
<evidence type="ECO:0000313" key="16">
    <source>
        <dbReference type="Proteomes" id="UP000534783"/>
    </source>
</evidence>
<dbReference type="Pfam" id="PF13361">
    <property type="entry name" value="UvrD_C"/>
    <property type="match status" value="1"/>
</dbReference>
<keyword evidence="6" id="KW-0238">DNA-binding</keyword>
<organism evidence="15 16">
    <name type="scientific">Candidatus Manganitrophus noduliformans</name>
    <dbReference type="NCBI Taxonomy" id="2606439"/>
    <lineage>
        <taxon>Bacteria</taxon>
        <taxon>Pseudomonadati</taxon>
        <taxon>Nitrospirota</taxon>
        <taxon>Nitrospiria</taxon>
        <taxon>Candidatus Troglogloeales</taxon>
        <taxon>Candidatus Manganitrophaceae</taxon>
        <taxon>Candidatus Manganitrophus</taxon>
    </lineage>
</organism>
<accession>A0A7X6DLH5</accession>
<comment type="similarity">
    <text evidence="1">Belongs to the helicase family. UvrD subfamily.</text>
</comment>
<protein>
    <recommendedName>
        <fullName evidence="9">DNA 3'-5' helicase</fullName>
        <ecNumber evidence="9">5.6.2.4</ecNumber>
    </recommendedName>
    <alternativeName>
        <fullName evidence="10">DNA 3'-5' helicase II</fullName>
    </alternativeName>
</protein>
<gene>
    <name evidence="15" type="ORF">MNODULE_00090</name>
</gene>
<dbReference type="Gene3D" id="1.10.486.10">
    <property type="entry name" value="PCRA, domain 4"/>
    <property type="match status" value="1"/>
</dbReference>
<dbReference type="CDD" id="cd17932">
    <property type="entry name" value="DEXQc_UvrD"/>
    <property type="match status" value="1"/>
</dbReference>
<dbReference type="GO" id="GO:0016787">
    <property type="term" value="F:hydrolase activity"/>
    <property type="evidence" value="ECO:0007669"/>
    <property type="project" value="UniProtKB-UniRule"/>
</dbReference>
<feature type="binding site" evidence="12">
    <location>
        <begin position="39"/>
        <end position="46"/>
    </location>
    <ligand>
        <name>ATP</name>
        <dbReference type="ChEBI" id="CHEBI:30616"/>
    </ligand>
</feature>
<dbReference type="PROSITE" id="PS51198">
    <property type="entry name" value="UVRD_HELICASE_ATP_BIND"/>
    <property type="match status" value="1"/>
</dbReference>
<dbReference type="GO" id="GO:0005524">
    <property type="term" value="F:ATP binding"/>
    <property type="evidence" value="ECO:0007669"/>
    <property type="project" value="UniProtKB-UniRule"/>
</dbReference>
<keyword evidence="7" id="KW-0413">Isomerase</keyword>
<feature type="domain" description="UvrD-like helicase C-terminal" evidence="14">
    <location>
        <begin position="274"/>
        <end position="532"/>
    </location>
</feature>
<dbReference type="Gene3D" id="3.40.50.300">
    <property type="entry name" value="P-loop containing nucleotide triphosphate hydrolases"/>
    <property type="match status" value="2"/>
</dbReference>
<evidence type="ECO:0000313" key="15">
    <source>
        <dbReference type="EMBL" id="NKE69153.1"/>
    </source>
</evidence>
<dbReference type="SUPFAM" id="SSF52540">
    <property type="entry name" value="P-loop containing nucleoside triphosphate hydrolases"/>
    <property type="match status" value="1"/>
</dbReference>
<dbReference type="EMBL" id="VTOW01000001">
    <property type="protein sequence ID" value="NKE69153.1"/>
    <property type="molecule type" value="Genomic_DNA"/>
</dbReference>
<evidence type="ECO:0000259" key="14">
    <source>
        <dbReference type="PROSITE" id="PS51217"/>
    </source>
</evidence>
<comment type="catalytic activity">
    <reaction evidence="8">
        <text>Couples ATP hydrolysis with the unwinding of duplex DNA by translocating in the 3'-5' direction.</text>
        <dbReference type="EC" id="5.6.2.4"/>
    </reaction>
</comment>
<evidence type="ECO:0000256" key="12">
    <source>
        <dbReference type="PROSITE-ProRule" id="PRU00560"/>
    </source>
</evidence>
<feature type="domain" description="UvrD-like helicase ATP-binding" evidence="13">
    <location>
        <begin position="18"/>
        <end position="273"/>
    </location>
</feature>
<dbReference type="InterPro" id="IPR014016">
    <property type="entry name" value="UvrD-like_ATP-bd"/>
</dbReference>
<sequence>MRRPYNHISWKANMKLIENLNEAQRRAVESRAQVILVNAGAGSGKTAVLSLRLVRLLKEGISPWNMLALTFTRHAAGEMRRRIEAEVGEQRKLSLLTFHAFAASLLERWGEILGYRKNFSIYDQSDQVELLREILDELGIKRDPADVVRAFQTGRFFQSDPLFREYQRRLKEGNAFDYRGLLQSANLLLREHPAVRESYQSRFSHLLVDEVQDTDSDQWEMINLLRPSHLFMAGDDYQSIYRFRGANIDHILSFPKMVPEVEVIRLEQNYRSTGPIVEAANRLIAHNRYQLEKRLRTDWAGSVAVSVMQADTPEKEAEAVATIIKRDYGKAECRPSEMAILYRTHAQAIPLARALQLRKIPYQVVTSSFWEKEEVRHLLSFLIILHNPGDDYHLKKILPKERYSPEVLSSLNLEAARAERPLFDLLPSSWFKEHLLDLQEKLSKGAYPTVLDLAKEVDRRFQFSERYRKEGYPLKEAHLLKLFEKMGRWQGENQEDHSLSAFLRWQFTRSVQDELRDEEDSVKLLTIHAAKGLEWPTVFLCGLEQGLFPLRPALSSEEELEEERRLMYVAITRAKERLYLLWSKERTRFGRPVRNRPSQFLTEMIGTIPSPQSGSGSASHLAD</sequence>
<comment type="catalytic activity">
    <reaction evidence="11">
        <text>ATP + H2O = ADP + phosphate + H(+)</text>
        <dbReference type="Rhea" id="RHEA:13065"/>
        <dbReference type="ChEBI" id="CHEBI:15377"/>
        <dbReference type="ChEBI" id="CHEBI:15378"/>
        <dbReference type="ChEBI" id="CHEBI:30616"/>
        <dbReference type="ChEBI" id="CHEBI:43474"/>
        <dbReference type="ChEBI" id="CHEBI:456216"/>
        <dbReference type="EC" id="5.6.2.4"/>
    </reaction>
</comment>
<evidence type="ECO:0000256" key="6">
    <source>
        <dbReference type="ARBA" id="ARBA00023125"/>
    </source>
</evidence>
<dbReference type="PANTHER" id="PTHR11070:SF2">
    <property type="entry name" value="ATP-DEPENDENT DNA HELICASE SRS2"/>
    <property type="match status" value="1"/>
</dbReference>
<keyword evidence="4 12" id="KW-0347">Helicase</keyword>
<evidence type="ECO:0000256" key="5">
    <source>
        <dbReference type="ARBA" id="ARBA00022840"/>
    </source>
</evidence>
<dbReference type="InterPro" id="IPR014017">
    <property type="entry name" value="DNA_helicase_UvrD-like_C"/>
</dbReference>
<keyword evidence="2 12" id="KW-0547">Nucleotide-binding</keyword>
<evidence type="ECO:0000256" key="11">
    <source>
        <dbReference type="ARBA" id="ARBA00048988"/>
    </source>
</evidence>
<evidence type="ECO:0000256" key="4">
    <source>
        <dbReference type="ARBA" id="ARBA00022806"/>
    </source>
</evidence>
<evidence type="ECO:0000256" key="3">
    <source>
        <dbReference type="ARBA" id="ARBA00022801"/>
    </source>
</evidence>
<evidence type="ECO:0000256" key="8">
    <source>
        <dbReference type="ARBA" id="ARBA00034617"/>
    </source>
</evidence>
<dbReference type="GO" id="GO:0000725">
    <property type="term" value="P:recombinational repair"/>
    <property type="evidence" value="ECO:0007669"/>
    <property type="project" value="TreeGrafter"/>
</dbReference>
<dbReference type="InterPro" id="IPR000212">
    <property type="entry name" value="DNA_helicase_UvrD/REP"/>
</dbReference>
<evidence type="ECO:0000256" key="9">
    <source>
        <dbReference type="ARBA" id="ARBA00034808"/>
    </source>
</evidence>